<dbReference type="AlphaFoldDB" id="A0A1F5GVU8"/>
<gene>
    <name evidence="1" type="ORF">A3A48_00090</name>
</gene>
<name>A0A1F5GVU8_9BACT</name>
<evidence type="ECO:0000313" key="1">
    <source>
        <dbReference type="EMBL" id="OGD96022.1"/>
    </source>
</evidence>
<evidence type="ECO:0000313" key="2">
    <source>
        <dbReference type="Proteomes" id="UP000178336"/>
    </source>
</evidence>
<comment type="caution">
    <text evidence="1">The sequence shown here is derived from an EMBL/GenBank/DDBJ whole genome shotgun (WGS) entry which is preliminary data.</text>
</comment>
<sequence>MGIEKLQDIDLSKLSLPEQHRIFWSMDVDMRKEYCEVEATRLGHQFGVWNKANSSIGGKKHGFWTNQCLLEVNSPNSPRICIGRVWVIEGKELEEEPSNFPPLGGLAILIRHGGDYVTYFTAKTYH</sequence>
<accession>A0A1F5GVU8</accession>
<reference evidence="1 2" key="1">
    <citation type="journal article" date="2016" name="Nat. Commun.">
        <title>Thousands of microbial genomes shed light on interconnected biogeochemical processes in an aquifer system.</title>
        <authorList>
            <person name="Anantharaman K."/>
            <person name="Brown C.T."/>
            <person name="Hug L.A."/>
            <person name="Sharon I."/>
            <person name="Castelle C.J."/>
            <person name="Probst A.J."/>
            <person name="Thomas B.C."/>
            <person name="Singh A."/>
            <person name="Wilkins M.J."/>
            <person name="Karaoz U."/>
            <person name="Brodie E.L."/>
            <person name="Williams K.H."/>
            <person name="Hubbard S.S."/>
            <person name="Banfield J.F."/>
        </authorList>
    </citation>
    <scope>NUCLEOTIDE SEQUENCE [LARGE SCALE GENOMIC DNA]</scope>
</reference>
<organism evidence="1 2">
    <name type="scientific">Candidatus Curtissbacteria bacterium RIFCSPLOWO2_01_FULL_37_9</name>
    <dbReference type="NCBI Taxonomy" id="1797724"/>
    <lineage>
        <taxon>Bacteria</taxon>
        <taxon>Candidatus Curtissiibacteriota</taxon>
    </lineage>
</organism>
<proteinExistence type="predicted"/>
<dbReference type="EMBL" id="MFBN01000002">
    <property type="protein sequence ID" value="OGD96022.1"/>
    <property type="molecule type" value="Genomic_DNA"/>
</dbReference>
<dbReference type="Proteomes" id="UP000178336">
    <property type="component" value="Unassembled WGS sequence"/>
</dbReference>
<protein>
    <submittedName>
        <fullName evidence="1">Uncharacterized protein</fullName>
    </submittedName>
</protein>